<evidence type="ECO:0000313" key="3">
    <source>
        <dbReference type="Proteomes" id="UP000663844"/>
    </source>
</evidence>
<sequence>AKRSLTEYEIRNTHLQDEASVLLREKDQLTNLISTLKQRLTSEEDLTSSLRIEIQELEDRVKEIDRLKSLEDLIQSQRWDDISQMALTMQSVSRTMARATSPTTVRKHIELQ</sequence>
<gene>
    <name evidence="2" type="ORF">OXD698_LOCUS54534</name>
</gene>
<feature type="non-terminal residue" evidence="2">
    <location>
        <position position="1"/>
    </location>
</feature>
<protein>
    <submittedName>
        <fullName evidence="2">Uncharacterized protein</fullName>
    </submittedName>
</protein>
<evidence type="ECO:0000256" key="1">
    <source>
        <dbReference type="SAM" id="Coils"/>
    </source>
</evidence>
<name>A0A820SPZ0_9BILA</name>
<dbReference type="Proteomes" id="UP000663844">
    <property type="component" value="Unassembled WGS sequence"/>
</dbReference>
<accession>A0A820SPZ0</accession>
<organism evidence="2 3">
    <name type="scientific">Adineta steineri</name>
    <dbReference type="NCBI Taxonomy" id="433720"/>
    <lineage>
        <taxon>Eukaryota</taxon>
        <taxon>Metazoa</taxon>
        <taxon>Spiralia</taxon>
        <taxon>Gnathifera</taxon>
        <taxon>Rotifera</taxon>
        <taxon>Eurotatoria</taxon>
        <taxon>Bdelloidea</taxon>
        <taxon>Adinetida</taxon>
        <taxon>Adinetidae</taxon>
        <taxon>Adineta</taxon>
    </lineage>
</organism>
<feature type="coiled-coil region" evidence="1">
    <location>
        <begin position="5"/>
        <end position="67"/>
    </location>
</feature>
<comment type="caution">
    <text evidence="2">The sequence shown here is derived from an EMBL/GenBank/DDBJ whole genome shotgun (WGS) entry which is preliminary data.</text>
</comment>
<keyword evidence="1" id="KW-0175">Coiled coil</keyword>
<dbReference type="AlphaFoldDB" id="A0A820SPZ0"/>
<proteinExistence type="predicted"/>
<dbReference type="EMBL" id="CAJOAZ010033238">
    <property type="protein sequence ID" value="CAF4453376.1"/>
    <property type="molecule type" value="Genomic_DNA"/>
</dbReference>
<evidence type="ECO:0000313" key="2">
    <source>
        <dbReference type="EMBL" id="CAF4453376.1"/>
    </source>
</evidence>
<reference evidence="2" key="1">
    <citation type="submission" date="2021-02" db="EMBL/GenBank/DDBJ databases">
        <authorList>
            <person name="Nowell W R."/>
        </authorList>
    </citation>
    <scope>NUCLEOTIDE SEQUENCE</scope>
</reference>